<dbReference type="Pfam" id="PF01425">
    <property type="entry name" value="Amidase"/>
    <property type="match status" value="1"/>
</dbReference>
<proteinExistence type="predicted"/>
<reference evidence="3 4" key="1">
    <citation type="journal article" date="2024" name="Chem. Sci.">
        <title>Discovery of megapolipeptins by genome mining of a Burkholderiales bacteria collection.</title>
        <authorList>
            <person name="Paulo B.S."/>
            <person name="Recchia M.J.J."/>
            <person name="Lee S."/>
            <person name="Fergusson C.H."/>
            <person name="Romanowski S.B."/>
            <person name="Hernandez A."/>
            <person name="Krull N."/>
            <person name="Liu D.Y."/>
            <person name="Cavanagh H."/>
            <person name="Bos A."/>
            <person name="Gray C.A."/>
            <person name="Murphy B.T."/>
            <person name="Linington R.G."/>
            <person name="Eustaquio A.S."/>
        </authorList>
    </citation>
    <scope>NUCLEOTIDE SEQUENCE [LARGE SCALE GENOMIC DNA]</scope>
    <source>
        <strain evidence="3 4">RL17-350-BIC-A</strain>
    </source>
</reference>
<sequence length="441" mass="47109">MEGEIRQLGVREIAGQVRRKERPKDYFVHRSLASIEALDSQIRAWACIAPRANTIEAASAVDTATPLAGVPIGVKDVLHVAGMPTAYGAQLFARRAEEFDAACVGMLRAAGAVPIGKTVTAEFAYKHPGPTRNPHDLRRTPGGSSSGSAAAVAVGMVPVTIGTQTGGSIIRPAAFCGVAGFKPSFGAVPRDGMKVSCESLDVIGWYGTSVSDIGAIADVLLSDERVLQSPARRPRVAVICGTSLHALDADAREILVMAERALIDHGATCTQIAFPREFTLLVEAHRTIMQYEFARSLASVARVVRSGLSEVLLACVRQGRAISRSQYRRMKDVQSSLRDTWSIHFGDADLILTPSVPGEAPLGLAATGSSAFNVVWSVLGWPCLHIPFGRSRHGLPLGIQLVGKWNGDAELLGWGSWVESLRRDQGATIRSESRMASSVIR</sequence>
<evidence type="ECO:0000313" key="4">
    <source>
        <dbReference type="Proteomes" id="UP001629230"/>
    </source>
</evidence>
<dbReference type="EMBL" id="JAQQEZ010000015">
    <property type="protein sequence ID" value="MFM0003724.1"/>
    <property type="molecule type" value="Genomic_DNA"/>
</dbReference>
<feature type="region of interest" description="Disordered" evidence="1">
    <location>
        <begin position="127"/>
        <end position="146"/>
    </location>
</feature>
<dbReference type="InterPro" id="IPR000120">
    <property type="entry name" value="Amidase"/>
</dbReference>
<dbReference type="Proteomes" id="UP001629230">
    <property type="component" value="Unassembled WGS sequence"/>
</dbReference>
<feature type="domain" description="Amidase" evidence="2">
    <location>
        <begin position="28"/>
        <end position="412"/>
    </location>
</feature>
<accession>A0ABW9AV76</accession>
<organism evidence="3 4">
    <name type="scientific">Paraburkholderia dipogonis</name>
    <dbReference type="NCBI Taxonomy" id="1211383"/>
    <lineage>
        <taxon>Bacteria</taxon>
        <taxon>Pseudomonadati</taxon>
        <taxon>Pseudomonadota</taxon>
        <taxon>Betaproteobacteria</taxon>
        <taxon>Burkholderiales</taxon>
        <taxon>Burkholderiaceae</taxon>
        <taxon>Paraburkholderia</taxon>
    </lineage>
</organism>
<keyword evidence="4" id="KW-1185">Reference proteome</keyword>
<evidence type="ECO:0000313" key="3">
    <source>
        <dbReference type="EMBL" id="MFM0003724.1"/>
    </source>
</evidence>
<evidence type="ECO:0000256" key="1">
    <source>
        <dbReference type="SAM" id="MobiDB-lite"/>
    </source>
</evidence>
<dbReference type="SUPFAM" id="SSF75304">
    <property type="entry name" value="Amidase signature (AS) enzymes"/>
    <property type="match status" value="1"/>
</dbReference>
<protein>
    <submittedName>
        <fullName evidence="3">Amidase</fullName>
    </submittedName>
</protein>
<dbReference type="InterPro" id="IPR023631">
    <property type="entry name" value="Amidase_dom"/>
</dbReference>
<dbReference type="InterPro" id="IPR036928">
    <property type="entry name" value="AS_sf"/>
</dbReference>
<dbReference type="PANTHER" id="PTHR11895:SF151">
    <property type="entry name" value="GLUTAMYL-TRNA(GLN) AMIDOTRANSFERASE SUBUNIT A"/>
    <property type="match status" value="1"/>
</dbReference>
<gene>
    <name evidence="3" type="ORF">PQR57_22180</name>
</gene>
<dbReference type="RefSeq" id="WP_408178729.1">
    <property type="nucleotide sequence ID" value="NZ_JAQQEZ010000015.1"/>
</dbReference>
<name>A0ABW9AV76_9BURK</name>
<comment type="caution">
    <text evidence="3">The sequence shown here is derived from an EMBL/GenBank/DDBJ whole genome shotgun (WGS) entry which is preliminary data.</text>
</comment>
<evidence type="ECO:0000259" key="2">
    <source>
        <dbReference type="Pfam" id="PF01425"/>
    </source>
</evidence>
<dbReference type="PANTHER" id="PTHR11895">
    <property type="entry name" value="TRANSAMIDASE"/>
    <property type="match status" value="1"/>
</dbReference>
<dbReference type="Gene3D" id="3.90.1300.10">
    <property type="entry name" value="Amidase signature (AS) domain"/>
    <property type="match status" value="1"/>
</dbReference>